<reference evidence="2 3" key="1">
    <citation type="submission" date="2024-01" db="EMBL/GenBank/DDBJ databases">
        <title>The complete chloroplast genome sequence of Lithospermum erythrorhizon: insights into the phylogenetic relationship among Boraginaceae species and the maternal lineages of purple gromwells.</title>
        <authorList>
            <person name="Okada T."/>
            <person name="Watanabe K."/>
        </authorList>
    </citation>
    <scope>NUCLEOTIDE SEQUENCE [LARGE SCALE GENOMIC DNA]</scope>
</reference>
<accession>A0AAV3S264</accession>
<feature type="domain" description="Reverse transcriptase" evidence="1">
    <location>
        <begin position="1"/>
        <end position="154"/>
    </location>
</feature>
<dbReference type="Proteomes" id="UP001454036">
    <property type="component" value="Unassembled WGS sequence"/>
</dbReference>
<evidence type="ECO:0000259" key="1">
    <source>
        <dbReference type="PROSITE" id="PS50878"/>
    </source>
</evidence>
<dbReference type="InterPro" id="IPR000477">
    <property type="entry name" value="RT_dom"/>
</dbReference>
<dbReference type="PANTHER" id="PTHR33116:SF78">
    <property type="entry name" value="OS12G0587133 PROTEIN"/>
    <property type="match status" value="1"/>
</dbReference>
<evidence type="ECO:0000313" key="2">
    <source>
        <dbReference type="EMBL" id="GAA0186241.1"/>
    </source>
</evidence>
<sequence length="159" mass="17900">MKAYDTVIWNFFWSVTKALKYPDGFIALIKACVSNDWFSVIVNGSIQGHVKSTRGLRQGDPLSSYLLIVVMDYFTELLQPQEDFEFHPQCKEIGLTNLNFADHLFVLSAATEKSMKLIMKEFGEISGLHPNLAKSLDCIVIKSRVPVIFQGLGIKKQLG</sequence>
<proteinExistence type="predicted"/>
<dbReference type="PROSITE" id="PS50878">
    <property type="entry name" value="RT_POL"/>
    <property type="match status" value="1"/>
</dbReference>
<evidence type="ECO:0000313" key="3">
    <source>
        <dbReference type="Proteomes" id="UP001454036"/>
    </source>
</evidence>
<keyword evidence="3" id="KW-1185">Reference proteome</keyword>
<dbReference type="EMBL" id="BAABME010013497">
    <property type="protein sequence ID" value="GAA0186241.1"/>
    <property type="molecule type" value="Genomic_DNA"/>
</dbReference>
<name>A0AAV3S264_LITER</name>
<comment type="caution">
    <text evidence="2">The sequence shown here is derived from an EMBL/GenBank/DDBJ whole genome shotgun (WGS) entry which is preliminary data.</text>
</comment>
<gene>
    <name evidence="2" type="ORF">LIER_33529</name>
</gene>
<dbReference type="PANTHER" id="PTHR33116">
    <property type="entry name" value="REVERSE TRANSCRIPTASE ZINC-BINDING DOMAIN-CONTAINING PROTEIN-RELATED-RELATED"/>
    <property type="match status" value="1"/>
</dbReference>
<organism evidence="2 3">
    <name type="scientific">Lithospermum erythrorhizon</name>
    <name type="common">Purple gromwell</name>
    <name type="synonym">Lithospermum officinale var. erythrorhizon</name>
    <dbReference type="NCBI Taxonomy" id="34254"/>
    <lineage>
        <taxon>Eukaryota</taxon>
        <taxon>Viridiplantae</taxon>
        <taxon>Streptophyta</taxon>
        <taxon>Embryophyta</taxon>
        <taxon>Tracheophyta</taxon>
        <taxon>Spermatophyta</taxon>
        <taxon>Magnoliopsida</taxon>
        <taxon>eudicotyledons</taxon>
        <taxon>Gunneridae</taxon>
        <taxon>Pentapetalae</taxon>
        <taxon>asterids</taxon>
        <taxon>lamiids</taxon>
        <taxon>Boraginales</taxon>
        <taxon>Boraginaceae</taxon>
        <taxon>Boraginoideae</taxon>
        <taxon>Lithospermeae</taxon>
        <taxon>Lithospermum</taxon>
    </lineage>
</organism>
<dbReference type="Pfam" id="PF00078">
    <property type="entry name" value="RVT_1"/>
    <property type="match status" value="1"/>
</dbReference>
<protein>
    <recommendedName>
        <fullName evidence="1">Reverse transcriptase domain-containing protein</fullName>
    </recommendedName>
</protein>
<dbReference type="AlphaFoldDB" id="A0AAV3S264"/>